<feature type="binding site" evidence="5">
    <location>
        <begin position="170"/>
        <end position="172"/>
    </location>
    <ligand>
        <name>FAD</name>
        <dbReference type="ChEBI" id="CHEBI:57692"/>
    </ligand>
</feature>
<dbReference type="InterPro" id="IPR023753">
    <property type="entry name" value="FAD/NAD-binding_dom"/>
</dbReference>
<gene>
    <name evidence="10" type="ORF">CCE01nite_24200</name>
</gene>
<keyword evidence="11" id="KW-1185">Reference proteome</keyword>
<name>A0A4Y3KVH6_9CELL</name>
<dbReference type="GO" id="GO:0006103">
    <property type="term" value="P:2-oxoglutarate metabolic process"/>
    <property type="evidence" value="ECO:0007669"/>
    <property type="project" value="TreeGrafter"/>
</dbReference>
<dbReference type="GO" id="GO:0050660">
    <property type="term" value="F:flavin adenine dinucleotide binding"/>
    <property type="evidence" value="ECO:0007669"/>
    <property type="project" value="TreeGrafter"/>
</dbReference>
<dbReference type="InterPro" id="IPR036188">
    <property type="entry name" value="FAD/NAD-bd_sf"/>
</dbReference>
<dbReference type="Pfam" id="PF02852">
    <property type="entry name" value="Pyr_redox_dim"/>
    <property type="match status" value="1"/>
</dbReference>
<dbReference type="PRINTS" id="PR00368">
    <property type="entry name" value="FADPNR"/>
</dbReference>
<dbReference type="EMBL" id="BJLR01000021">
    <property type="protein sequence ID" value="GEA88471.1"/>
    <property type="molecule type" value="Genomic_DNA"/>
</dbReference>
<comment type="caution">
    <text evidence="10">The sequence shown here is derived from an EMBL/GenBank/DDBJ whole genome shotgun (WGS) entry which is preliminary data.</text>
</comment>
<dbReference type="PRINTS" id="PR00411">
    <property type="entry name" value="PNDRDTASEI"/>
</dbReference>
<reference evidence="10" key="1">
    <citation type="submission" date="2019-06" db="EMBL/GenBank/DDBJ databases">
        <title>Whole genome shotgun sequence of Cellulomonas cellasea NBRC 3753.</title>
        <authorList>
            <person name="Hosoyama A."/>
            <person name="Uohara A."/>
            <person name="Ohji S."/>
            <person name="Ichikawa N."/>
        </authorList>
    </citation>
    <scope>NUCLEOTIDE SEQUENCE [LARGE SCALE GENOMIC DNA]</scope>
    <source>
        <strain evidence="10">NBRC 3753</strain>
    </source>
</reference>
<evidence type="ECO:0000256" key="5">
    <source>
        <dbReference type="PIRSR" id="PIRSR000350-3"/>
    </source>
</evidence>
<keyword evidence="4 5" id="KW-0520">NAD</keyword>
<comment type="similarity">
    <text evidence="1">Belongs to the class-I pyridine nucleotide-disulfide oxidoreductase family.</text>
</comment>
<dbReference type="SUPFAM" id="SSF55424">
    <property type="entry name" value="FAD/NAD-linked reductases, dimerisation (C-terminal) domain"/>
    <property type="match status" value="1"/>
</dbReference>
<feature type="domain" description="FAD/NAD(P)-binding" evidence="9">
    <location>
        <begin position="31"/>
        <end position="344"/>
    </location>
</feature>
<dbReference type="PANTHER" id="PTHR22912:SF151">
    <property type="entry name" value="DIHYDROLIPOYL DEHYDROGENASE, MITOCHONDRIAL"/>
    <property type="match status" value="1"/>
</dbReference>
<evidence type="ECO:0000256" key="2">
    <source>
        <dbReference type="ARBA" id="ARBA00022630"/>
    </source>
</evidence>
<feature type="region of interest" description="Disordered" evidence="7">
    <location>
        <begin position="366"/>
        <end position="405"/>
    </location>
</feature>
<feature type="disulfide bond" description="Redox-active" evidence="6">
    <location>
        <begin position="68"/>
        <end position="73"/>
    </location>
</feature>
<evidence type="ECO:0000256" key="1">
    <source>
        <dbReference type="ARBA" id="ARBA00007532"/>
    </source>
</evidence>
<keyword evidence="5" id="KW-0547">Nucleotide-binding</keyword>
<protein>
    <submittedName>
        <fullName evidence="10">Oxidoreductase</fullName>
    </submittedName>
</protein>
<dbReference type="Proteomes" id="UP000317046">
    <property type="component" value="Unassembled WGS sequence"/>
</dbReference>
<feature type="binding site" evidence="5">
    <location>
        <position position="334"/>
    </location>
    <ligand>
        <name>FAD</name>
        <dbReference type="ChEBI" id="CHEBI:57692"/>
    </ligand>
</feature>
<dbReference type="InterPro" id="IPR050151">
    <property type="entry name" value="Class-I_Pyr_Nuc-Dis_Oxidored"/>
</dbReference>
<feature type="compositionally biased region" description="Gly residues" evidence="7">
    <location>
        <begin position="374"/>
        <end position="388"/>
    </location>
</feature>
<feature type="binding site" evidence="5">
    <location>
        <position position="77"/>
    </location>
    <ligand>
        <name>FAD</name>
        <dbReference type="ChEBI" id="CHEBI:57692"/>
    </ligand>
</feature>
<dbReference type="Pfam" id="PF07992">
    <property type="entry name" value="Pyr_redox_2"/>
    <property type="match status" value="1"/>
</dbReference>
<accession>A0A4Y3KVH6</accession>
<proteinExistence type="inferred from homology"/>
<sequence>MLVHAGIRRDDEASPHEGADMAQDDQQVHEFDVVVIGGGAVGENAADRAHRDGLSVVVVEEELVGGECSYWACMPSKALLRPGAVLEAARAVPGAAQAVTGTVDVAATLARRDEFTSHWDDHGQVEWLEGAGLALLRGRARFTGPRELALTGTDGGRQVVRARHAVVVATGSEPVVPDALATVRPWTSREVTSAEQVPGTLVVVGGGVVAVEMAVAYSDLGAQVTMLVRGSRVLPRAEPFASDEVGEALVKRGIDVRYGAQATTATRDEQGVHLTLGDGSRVDADEVLVATGRTPRTGDLGVDVLGLTPGEPLVVDDALMVTGVEGGWLFAAGDVTGRTATTHQGKYDARVVGDVVAARFSAAAAASGADGTDGSPGTGGGAGPGRSGATGSAAERERSAGPWSRYRASADHAAVPQVVFGCPEVAWVGRTEQEARDAGLDVRTVRYAIGSVAGASVAADGYAGTAQLVLDEQRGTIVGATFTGPDAAELLHAATIGVVGEVPLDRLWHAVPAYPTVSEVWLRLLETAGL</sequence>
<dbReference type="InterPro" id="IPR001100">
    <property type="entry name" value="Pyr_nuc-diS_OxRdtase"/>
</dbReference>
<comment type="cofactor">
    <cofactor evidence="5">
        <name>FAD</name>
        <dbReference type="ChEBI" id="CHEBI:57692"/>
    </cofactor>
    <text evidence="5">Binds 1 FAD per subunit.</text>
</comment>
<evidence type="ECO:0000259" key="9">
    <source>
        <dbReference type="Pfam" id="PF07992"/>
    </source>
</evidence>
<dbReference type="SUPFAM" id="SSF51905">
    <property type="entry name" value="FAD/NAD(P)-binding domain"/>
    <property type="match status" value="1"/>
</dbReference>
<dbReference type="PANTHER" id="PTHR22912">
    <property type="entry name" value="DISULFIDE OXIDOREDUCTASE"/>
    <property type="match status" value="1"/>
</dbReference>
<feature type="binding site" evidence="5">
    <location>
        <begin position="205"/>
        <end position="212"/>
    </location>
    <ligand>
        <name>NAD(+)</name>
        <dbReference type="ChEBI" id="CHEBI:57540"/>
    </ligand>
</feature>
<evidence type="ECO:0000256" key="6">
    <source>
        <dbReference type="PIRSR" id="PIRSR000350-4"/>
    </source>
</evidence>
<feature type="region of interest" description="Disordered" evidence="7">
    <location>
        <begin position="1"/>
        <end position="23"/>
    </location>
</feature>
<evidence type="ECO:0000256" key="3">
    <source>
        <dbReference type="ARBA" id="ARBA00022827"/>
    </source>
</evidence>
<keyword evidence="3 5" id="KW-0274">FAD</keyword>
<feature type="binding site" evidence="5">
    <location>
        <position position="292"/>
    </location>
    <ligand>
        <name>NAD(+)</name>
        <dbReference type="ChEBI" id="CHEBI:57540"/>
    </ligand>
</feature>
<dbReference type="PIRSF" id="PIRSF000350">
    <property type="entry name" value="Mercury_reductase_MerA"/>
    <property type="match status" value="1"/>
</dbReference>
<evidence type="ECO:0000259" key="8">
    <source>
        <dbReference type="Pfam" id="PF02852"/>
    </source>
</evidence>
<dbReference type="Gene3D" id="3.50.50.60">
    <property type="entry name" value="FAD/NAD(P)-binding domain"/>
    <property type="match status" value="2"/>
</dbReference>
<evidence type="ECO:0000256" key="7">
    <source>
        <dbReference type="SAM" id="MobiDB-lite"/>
    </source>
</evidence>
<dbReference type="InterPro" id="IPR016156">
    <property type="entry name" value="FAD/NAD-linked_Rdtase_dimer_sf"/>
</dbReference>
<feature type="compositionally biased region" description="Basic and acidic residues" evidence="7">
    <location>
        <begin position="7"/>
        <end position="19"/>
    </location>
</feature>
<keyword evidence="2" id="KW-0285">Flavoprotein</keyword>
<organism evidence="10 11">
    <name type="scientific">Cellulomonas cellasea</name>
    <dbReference type="NCBI Taxonomy" id="43670"/>
    <lineage>
        <taxon>Bacteria</taxon>
        <taxon>Bacillati</taxon>
        <taxon>Actinomycetota</taxon>
        <taxon>Actinomycetes</taxon>
        <taxon>Micrococcales</taxon>
        <taxon>Cellulomonadaceae</taxon>
        <taxon>Cellulomonas</taxon>
    </lineage>
</organism>
<dbReference type="AlphaFoldDB" id="A0A4Y3KVH6"/>
<evidence type="ECO:0000256" key="4">
    <source>
        <dbReference type="ARBA" id="ARBA00023027"/>
    </source>
</evidence>
<dbReference type="GO" id="GO:0004148">
    <property type="term" value="F:dihydrolipoyl dehydrogenase (NADH) activity"/>
    <property type="evidence" value="ECO:0007669"/>
    <property type="project" value="TreeGrafter"/>
</dbReference>
<evidence type="ECO:0000313" key="10">
    <source>
        <dbReference type="EMBL" id="GEA88471.1"/>
    </source>
</evidence>
<feature type="domain" description="Pyridine nucleotide-disulphide oxidoreductase dimerisation" evidence="8">
    <location>
        <begin position="415"/>
        <end position="521"/>
    </location>
</feature>
<dbReference type="Gene3D" id="3.30.390.30">
    <property type="match status" value="1"/>
</dbReference>
<dbReference type="InterPro" id="IPR004099">
    <property type="entry name" value="Pyr_nucl-diS_OxRdtase_dimer"/>
</dbReference>
<evidence type="ECO:0000313" key="11">
    <source>
        <dbReference type="Proteomes" id="UP000317046"/>
    </source>
</evidence>